<dbReference type="Proteomes" id="UP000007382">
    <property type="component" value="Chromosome"/>
</dbReference>
<dbReference type="RefSeq" id="WP_014448510.1">
    <property type="nucleotide sequence ID" value="NC_017094.1"/>
</dbReference>
<keyword evidence="12" id="KW-1185">Reference proteome</keyword>
<dbReference type="PROSITE" id="PS51123">
    <property type="entry name" value="OMPA_2"/>
    <property type="match status" value="1"/>
</dbReference>
<evidence type="ECO:0000256" key="1">
    <source>
        <dbReference type="ARBA" id="ARBA00004162"/>
    </source>
</evidence>
<evidence type="ECO:0000256" key="9">
    <source>
        <dbReference type="SAM" id="Phobius"/>
    </source>
</evidence>
<sequence>MAKKARHEEHENLERWLVSYADFITLLFAFFVMLYAISSLNTGKFRVMSNAITATFQHKKVIGSTHVIIPKDNTMQSGKITPQTQAVMVQAMQLMVEKSSQKGDMQVVQTKHGIVLRIQSKLLFESGHSKIRPQALPVLKKVAGILAKSKKEIRISGYTDNQPIRTSKYPNNWVLSTMRAVNVLTELIREGPLDPRRGGASGFGRFRPIASNMTASGREKNRRVEILILNREYHSPTVLPLADSGPGPHRTFPNQKQEHSKPLPPPEI</sequence>
<keyword evidence="6 7" id="KW-0472">Membrane</keyword>
<dbReference type="PATRIC" id="fig|1162668.3.peg.338"/>
<dbReference type="EMBL" id="AP012342">
    <property type="protein sequence ID" value="BAM06017.1"/>
    <property type="molecule type" value="Genomic_DNA"/>
</dbReference>
<dbReference type="Gene3D" id="3.30.1330.60">
    <property type="entry name" value="OmpA-like domain"/>
    <property type="match status" value="1"/>
</dbReference>
<evidence type="ECO:0000313" key="11">
    <source>
        <dbReference type="EMBL" id="BAM06017.1"/>
    </source>
</evidence>
<feature type="region of interest" description="Disordered" evidence="8">
    <location>
        <begin position="237"/>
        <end position="268"/>
    </location>
</feature>
<dbReference type="InterPro" id="IPR006665">
    <property type="entry name" value="OmpA-like"/>
</dbReference>
<keyword evidence="4 9" id="KW-0812">Transmembrane</keyword>
<proteinExistence type="inferred from homology"/>
<dbReference type="CDD" id="cd07185">
    <property type="entry name" value="OmpA_C-like"/>
    <property type="match status" value="1"/>
</dbReference>
<feature type="transmembrane region" description="Helical" evidence="9">
    <location>
        <begin position="20"/>
        <end position="38"/>
    </location>
</feature>
<keyword evidence="3" id="KW-1003">Cell membrane</keyword>
<evidence type="ECO:0000256" key="4">
    <source>
        <dbReference type="ARBA" id="ARBA00022692"/>
    </source>
</evidence>
<evidence type="ECO:0000256" key="8">
    <source>
        <dbReference type="SAM" id="MobiDB-lite"/>
    </source>
</evidence>
<evidence type="ECO:0000256" key="3">
    <source>
        <dbReference type="ARBA" id="ARBA00022475"/>
    </source>
</evidence>
<feature type="domain" description="OmpA-like" evidence="10">
    <location>
        <begin position="109"/>
        <end position="232"/>
    </location>
</feature>
<dbReference type="PANTHER" id="PTHR30329">
    <property type="entry name" value="STATOR ELEMENT OF FLAGELLAR MOTOR COMPLEX"/>
    <property type="match status" value="1"/>
</dbReference>
<organism evidence="11 12">
    <name type="scientific">Leptospirillum ferrooxidans (strain C2-3)</name>
    <dbReference type="NCBI Taxonomy" id="1162668"/>
    <lineage>
        <taxon>Bacteria</taxon>
        <taxon>Pseudomonadati</taxon>
        <taxon>Nitrospirota</taxon>
        <taxon>Nitrospiria</taxon>
        <taxon>Nitrospirales</taxon>
        <taxon>Nitrospiraceae</taxon>
        <taxon>Leptospirillum</taxon>
    </lineage>
</organism>
<dbReference type="SUPFAM" id="SSF103088">
    <property type="entry name" value="OmpA-like"/>
    <property type="match status" value="1"/>
</dbReference>
<dbReference type="HOGENOM" id="CLU_016890_0_0_0"/>
<dbReference type="KEGG" id="lfc:LFE_0295"/>
<comment type="similarity">
    <text evidence="2">Belongs to the MotB family.</text>
</comment>
<dbReference type="InterPro" id="IPR036737">
    <property type="entry name" value="OmpA-like_sf"/>
</dbReference>
<evidence type="ECO:0000256" key="5">
    <source>
        <dbReference type="ARBA" id="ARBA00022989"/>
    </source>
</evidence>
<reference evidence="11 12" key="1">
    <citation type="journal article" date="2012" name="J. Bacteriol.">
        <title>Complete Genome Sequence of Leptospirillum ferrooxidans Strain C2-3, Isolated from a Fresh Volcanic Ash Deposit on the Island of Miyake, Japan.</title>
        <authorList>
            <person name="Fujimura R."/>
            <person name="Sato Y."/>
            <person name="Nishizawa T."/>
            <person name="Oshima K."/>
            <person name="Kim S.-W."/>
            <person name="Hattori M."/>
            <person name="Kamijo T."/>
            <person name="Ohta H."/>
        </authorList>
    </citation>
    <scope>NUCLEOTIDE SEQUENCE [LARGE SCALE GENOMIC DNA]</scope>
    <source>
        <strain evidence="11 12">C2-3</strain>
    </source>
</reference>
<dbReference type="OrthoDB" id="9815217at2"/>
<dbReference type="PANTHER" id="PTHR30329:SF21">
    <property type="entry name" value="LIPOPROTEIN YIAD-RELATED"/>
    <property type="match status" value="1"/>
</dbReference>
<dbReference type="eggNOG" id="COG1360">
    <property type="taxonomic scope" value="Bacteria"/>
</dbReference>
<evidence type="ECO:0000256" key="6">
    <source>
        <dbReference type="ARBA" id="ARBA00023136"/>
    </source>
</evidence>
<dbReference type="InterPro" id="IPR025713">
    <property type="entry name" value="MotB-like_N_dom"/>
</dbReference>
<gene>
    <name evidence="11" type="primary">ompA</name>
    <name evidence="11" type="synonym">motB</name>
    <name evidence="11" type="ordered locus">LFE_0295</name>
</gene>
<evidence type="ECO:0000256" key="2">
    <source>
        <dbReference type="ARBA" id="ARBA00008914"/>
    </source>
</evidence>
<keyword evidence="11" id="KW-0966">Cell projection</keyword>
<dbReference type="STRING" id="1162668.LFE_0295"/>
<evidence type="ECO:0000256" key="7">
    <source>
        <dbReference type="PROSITE-ProRule" id="PRU00473"/>
    </source>
</evidence>
<evidence type="ECO:0000313" key="12">
    <source>
        <dbReference type="Proteomes" id="UP000007382"/>
    </source>
</evidence>
<dbReference type="Pfam" id="PF13677">
    <property type="entry name" value="MotB_plug"/>
    <property type="match status" value="1"/>
</dbReference>
<dbReference type="Pfam" id="PF00691">
    <property type="entry name" value="OmpA"/>
    <property type="match status" value="1"/>
</dbReference>
<comment type="subcellular location">
    <subcellularLocation>
        <location evidence="1">Cell membrane</location>
        <topology evidence="1">Single-pass membrane protein</topology>
    </subcellularLocation>
</comment>
<name>I0IL68_LEPFC</name>
<accession>I0IL68</accession>
<reference evidence="12" key="2">
    <citation type="submission" date="2012-03" db="EMBL/GenBank/DDBJ databases">
        <title>The complete genome sequence of the pioneer microbe on fresh volcanic deposit, Leptospirillum ferrooxidans strain C2-3.</title>
        <authorList>
            <person name="Fujimura R."/>
            <person name="Sato Y."/>
            <person name="Nishizawa T."/>
            <person name="Nanba K."/>
            <person name="Oshima K."/>
            <person name="Hattori M."/>
            <person name="Kamijo T."/>
            <person name="Ohta H."/>
        </authorList>
    </citation>
    <scope>NUCLEOTIDE SEQUENCE [LARGE SCALE GENOMIC DNA]</scope>
    <source>
        <strain evidence="12">C2-3</strain>
    </source>
</reference>
<keyword evidence="11" id="KW-0282">Flagellum</keyword>
<dbReference type="AlphaFoldDB" id="I0IL68"/>
<keyword evidence="11" id="KW-0969">Cilium</keyword>
<evidence type="ECO:0000259" key="10">
    <source>
        <dbReference type="PROSITE" id="PS51123"/>
    </source>
</evidence>
<dbReference type="InterPro" id="IPR050330">
    <property type="entry name" value="Bact_OuterMem_StrucFunc"/>
</dbReference>
<dbReference type="GO" id="GO:0005886">
    <property type="term" value="C:plasma membrane"/>
    <property type="evidence" value="ECO:0007669"/>
    <property type="project" value="UniProtKB-SubCell"/>
</dbReference>
<keyword evidence="5 9" id="KW-1133">Transmembrane helix</keyword>
<protein>
    <submittedName>
        <fullName evidence="11">Putative flagellar motor protein</fullName>
    </submittedName>
</protein>